<reference evidence="3 4" key="1">
    <citation type="submission" date="2019-03" db="EMBL/GenBank/DDBJ databases">
        <title>Draft genome sequence of Xylaria hypoxylon DSM 108379, a ubiquitous saprotrophic-parasitic fungi on hardwood.</title>
        <authorList>
            <person name="Buettner E."/>
            <person name="Leonhardt S."/>
            <person name="Gebauer A.M."/>
            <person name="Liers C."/>
            <person name="Hofrichter M."/>
            <person name="Kellner H."/>
        </authorList>
    </citation>
    <scope>NUCLEOTIDE SEQUENCE [LARGE SCALE GENOMIC DNA]</scope>
    <source>
        <strain evidence="3 4">DSM 108379</strain>
    </source>
</reference>
<feature type="transmembrane region" description="Helical" evidence="2">
    <location>
        <begin position="28"/>
        <end position="47"/>
    </location>
</feature>
<name>A0A4Z0Z2L0_9PEZI</name>
<feature type="transmembrane region" description="Helical" evidence="2">
    <location>
        <begin position="191"/>
        <end position="213"/>
    </location>
</feature>
<feature type="transmembrane region" description="Helical" evidence="2">
    <location>
        <begin position="86"/>
        <end position="108"/>
    </location>
</feature>
<evidence type="ECO:0000313" key="3">
    <source>
        <dbReference type="EMBL" id="TGJ85790.1"/>
    </source>
</evidence>
<feature type="compositionally biased region" description="Polar residues" evidence="1">
    <location>
        <begin position="351"/>
        <end position="364"/>
    </location>
</feature>
<keyword evidence="2" id="KW-0812">Transmembrane</keyword>
<dbReference type="EMBL" id="SKBN01000039">
    <property type="protein sequence ID" value="TGJ85790.1"/>
    <property type="molecule type" value="Genomic_DNA"/>
</dbReference>
<dbReference type="OrthoDB" id="193478at2759"/>
<feature type="transmembrane region" description="Helical" evidence="2">
    <location>
        <begin position="150"/>
        <end position="170"/>
    </location>
</feature>
<gene>
    <name evidence="3" type="ORF">E0Z10_g3010</name>
</gene>
<dbReference type="Pfam" id="PF10067">
    <property type="entry name" value="DUF2306"/>
    <property type="match status" value="1"/>
</dbReference>
<proteinExistence type="predicted"/>
<dbReference type="STRING" id="37992.A0A4Z0Z2L0"/>
<dbReference type="AlphaFoldDB" id="A0A4Z0Z2L0"/>
<dbReference type="Proteomes" id="UP000297716">
    <property type="component" value="Unassembled WGS sequence"/>
</dbReference>
<keyword evidence="2" id="KW-0472">Membrane</keyword>
<feature type="region of interest" description="Disordered" evidence="1">
    <location>
        <begin position="316"/>
        <end position="364"/>
    </location>
</feature>
<comment type="caution">
    <text evidence="3">The sequence shown here is derived from an EMBL/GenBank/DDBJ whole genome shotgun (WGS) entry which is preliminary data.</text>
</comment>
<sequence>MVTSTRPPANAFVARARKVYNPIGFAKGYNFVLWFIFIGALFGFGLARLEYLDFWGVFCSEDNVTGGALPGECFYYTRPGRYQIGIILHLATVVPGSLLACFQFVPVIRHKLLLVHRINGYIVVLLSFVGTAGALMIARHSAGGGVDVQVFVGVAAILFLGSMVMAIINVKRLQIEQHRAWMIRAWAYGGAIITTRIGLFIGALVVSAIGGYYSTQPCDKINYALKGQDATMGFYPECASFFSGENLDQQAIVKANFNGDNAIEVGAAFNIVFGPAAWLSVAIHLIAAELYLHLTPAENERLRNVSFQRQLEAGMKNPGRAGLTADRLGDATKWTPTPTAGNASDGDESLKTTMELQSLPHSRS</sequence>
<keyword evidence="2" id="KW-1133">Transmembrane helix</keyword>
<organism evidence="3 4">
    <name type="scientific">Xylaria hypoxylon</name>
    <dbReference type="NCBI Taxonomy" id="37992"/>
    <lineage>
        <taxon>Eukaryota</taxon>
        <taxon>Fungi</taxon>
        <taxon>Dikarya</taxon>
        <taxon>Ascomycota</taxon>
        <taxon>Pezizomycotina</taxon>
        <taxon>Sordariomycetes</taxon>
        <taxon>Xylariomycetidae</taxon>
        <taxon>Xylariales</taxon>
        <taxon>Xylariaceae</taxon>
        <taxon>Xylaria</taxon>
    </lineage>
</organism>
<evidence type="ECO:0008006" key="5">
    <source>
        <dbReference type="Google" id="ProtNLM"/>
    </source>
</evidence>
<protein>
    <recommendedName>
        <fullName evidence="5">DUF2306 domain-containing protein</fullName>
    </recommendedName>
</protein>
<evidence type="ECO:0000256" key="1">
    <source>
        <dbReference type="SAM" id="MobiDB-lite"/>
    </source>
</evidence>
<dbReference type="InterPro" id="IPR018750">
    <property type="entry name" value="DUF2306_membrane"/>
</dbReference>
<feature type="transmembrane region" description="Helical" evidence="2">
    <location>
        <begin position="120"/>
        <end position="138"/>
    </location>
</feature>
<accession>A0A4Z0Z2L0</accession>
<keyword evidence="4" id="KW-1185">Reference proteome</keyword>
<evidence type="ECO:0000313" key="4">
    <source>
        <dbReference type="Proteomes" id="UP000297716"/>
    </source>
</evidence>
<evidence type="ECO:0000256" key="2">
    <source>
        <dbReference type="SAM" id="Phobius"/>
    </source>
</evidence>